<dbReference type="InterPro" id="IPR000198">
    <property type="entry name" value="RhoGAP_dom"/>
</dbReference>
<dbReference type="InterPro" id="IPR041681">
    <property type="entry name" value="PH_9"/>
</dbReference>
<feature type="region of interest" description="Disordered" evidence="2">
    <location>
        <begin position="1291"/>
        <end position="1312"/>
    </location>
</feature>
<dbReference type="GO" id="GO:0005085">
    <property type="term" value="F:guanyl-nucleotide exchange factor activity"/>
    <property type="evidence" value="ECO:0007669"/>
    <property type="project" value="InterPro"/>
</dbReference>
<feature type="region of interest" description="Disordered" evidence="2">
    <location>
        <begin position="2320"/>
        <end position="2374"/>
    </location>
</feature>
<feature type="region of interest" description="Disordered" evidence="2">
    <location>
        <begin position="1"/>
        <end position="168"/>
    </location>
</feature>
<feature type="compositionally biased region" description="Basic and acidic residues" evidence="2">
    <location>
        <begin position="1570"/>
        <end position="1579"/>
    </location>
</feature>
<feature type="domain" description="PH" evidence="3">
    <location>
        <begin position="1997"/>
        <end position="2048"/>
    </location>
</feature>
<gene>
    <name evidence="5" type="ORF">R3P38DRAFT_3371335</name>
</gene>
<feature type="region of interest" description="Disordered" evidence="2">
    <location>
        <begin position="885"/>
        <end position="904"/>
    </location>
</feature>
<dbReference type="InterPro" id="IPR023578">
    <property type="entry name" value="Ras_GEF_dom_sf"/>
</dbReference>
<feature type="region of interest" description="Disordered" evidence="2">
    <location>
        <begin position="440"/>
        <end position="481"/>
    </location>
</feature>
<dbReference type="PROSITE" id="PS50003">
    <property type="entry name" value="PH_DOMAIN"/>
    <property type="match status" value="1"/>
</dbReference>
<feature type="compositionally biased region" description="Low complexity" evidence="2">
    <location>
        <begin position="300"/>
        <end position="318"/>
    </location>
</feature>
<comment type="caution">
    <text evidence="5">The sequence shown here is derived from an EMBL/GenBank/DDBJ whole genome shotgun (WGS) entry which is preliminary data.</text>
</comment>
<dbReference type="SUPFAM" id="SSF50729">
    <property type="entry name" value="PH domain-like"/>
    <property type="match status" value="1"/>
</dbReference>
<dbReference type="PANTHER" id="PTHR23176:SF129">
    <property type="entry name" value="RHO GTPASE ACTIVATING PROTEIN AT 16F, ISOFORM E-RELATED"/>
    <property type="match status" value="1"/>
</dbReference>
<dbReference type="InterPro" id="IPR001895">
    <property type="entry name" value="RASGEF_cat_dom"/>
</dbReference>
<evidence type="ECO:0000313" key="6">
    <source>
        <dbReference type="Proteomes" id="UP001362999"/>
    </source>
</evidence>
<dbReference type="Pfam" id="PF00620">
    <property type="entry name" value="RhoGAP"/>
    <property type="match status" value="1"/>
</dbReference>
<feature type="compositionally biased region" description="Low complexity" evidence="2">
    <location>
        <begin position="101"/>
        <end position="121"/>
    </location>
</feature>
<feature type="region of interest" description="Disordered" evidence="2">
    <location>
        <begin position="1541"/>
        <end position="1579"/>
    </location>
</feature>
<dbReference type="GO" id="GO:0005096">
    <property type="term" value="F:GTPase activator activity"/>
    <property type="evidence" value="ECO:0007669"/>
    <property type="project" value="UniProtKB-KW"/>
</dbReference>
<feature type="compositionally biased region" description="Pro residues" evidence="2">
    <location>
        <begin position="1"/>
        <end position="18"/>
    </location>
</feature>
<name>A0AAV9ZXY3_9AGAR</name>
<dbReference type="EMBL" id="JAWWNJ010000100">
    <property type="protein sequence ID" value="KAK6995962.1"/>
    <property type="molecule type" value="Genomic_DNA"/>
</dbReference>
<feature type="compositionally biased region" description="Low complexity" evidence="2">
    <location>
        <begin position="145"/>
        <end position="157"/>
    </location>
</feature>
<dbReference type="PROSITE" id="PS50238">
    <property type="entry name" value="RHOGAP"/>
    <property type="match status" value="1"/>
</dbReference>
<dbReference type="SUPFAM" id="SSF48366">
    <property type="entry name" value="Ras GEF"/>
    <property type="match status" value="2"/>
</dbReference>
<evidence type="ECO:0000259" key="3">
    <source>
        <dbReference type="PROSITE" id="PS50003"/>
    </source>
</evidence>
<dbReference type="Pfam" id="PF00617">
    <property type="entry name" value="RasGEF"/>
    <property type="match status" value="1"/>
</dbReference>
<dbReference type="GO" id="GO:0007264">
    <property type="term" value="P:small GTPase-mediated signal transduction"/>
    <property type="evidence" value="ECO:0007669"/>
    <property type="project" value="InterPro"/>
</dbReference>
<dbReference type="GO" id="GO:0005737">
    <property type="term" value="C:cytoplasm"/>
    <property type="evidence" value="ECO:0007669"/>
    <property type="project" value="TreeGrafter"/>
</dbReference>
<feature type="region of interest" description="Disordered" evidence="2">
    <location>
        <begin position="635"/>
        <end position="671"/>
    </location>
</feature>
<dbReference type="InterPro" id="IPR036964">
    <property type="entry name" value="RASGEF_cat_dom_sf"/>
</dbReference>
<dbReference type="InterPro" id="IPR011993">
    <property type="entry name" value="PH-like_dom_sf"/>
</dbReference>
<evidence type="ECO:0000256" key="2">
    <source>
        <dbReference type="SAM" id="MobiDB-lite"/>
    </source>
</evidence>
<feature type="domain" description="Rho-GAP" evidence="4">
    <location>
        <begin position="2085"/>
        <end position="2279"/>
    </location>
</feature>
<keyword evidence="6" id="KW-1185">Reference proteome</keyword>
<protein>
    <submittedName>
        <fullName evidence="5">Rho GTPase activating protein 22</fullName>
    </submittedName>
</protein>
<feature type="region of interest" description="Disordered" evidence="2">
    <location>
        <begin position="394"/>
        <end position="413"/>
    </location>
</feature>
<feature type="compositionally biased region" description="Polar residues" evidence="2">
    <location>
        <begin position="222"/>
        <end position="233"/>
    </location>
</feature>
<feature type="compositionally biased region" description="Low complexity" evidence="2">
    <location>
        <begin position="1292"/>
        <end position="1303"/>
    </location>
</feature>
<feature type="region of interest" description="Disordered" evidence="2">
    <location>
        <begin position="1899"/>
        <end position="1953"/>
    </location>
</feature>
<feature type="compositionally biased region" description="Acidic residues" evidence="2">
    <location>
        <begin position="2330"/>
        <end position="2348"/>
    </location>
</feature>
<dbReference type="InterPro" id="IPR008936">
    <property type="entry name" value="Rho_GTPase_activation_prot"/>
</dbReference>
<dbReference type="InterPro" id="IPR050729">
    <property type="entry name" value="Rho-GAP"/>
</dbReference>
<organism evidence="5 6">
    <name type="scientific">Favolaschia claudopus</name>
    <dbReference type="NCBI Taxonomy" id="2862362"/>
    <lineage>
        <taxon>Eukaryota</taxon>
        <taxon>Fungi</taxon>
        <taxon>Dikarya</taxon>
        <taxon>Basidiomycota</taxon>
        <taxon>Agaricomycotina</taxon>
        <taxon>Agaricomycetes</taxon>
        <taxon>Agaricomycetidae</taxon>
        <taxon>Agaricales</taxon>
        <taxon>Marasmiineae</taxon>
        <taxon>Mycenaceae</taxon>
        <taxon>Favolaschia</taxon>
    </lineage>
</organism>
<feature type="compositionally biased region" description="Basic and acidic residues" evidence="2">
    <location>
        <begin position="1915"/>
        <end position="1930"/>
    </location>
</feature>
<reference evidence="5 6" key="1">
    <citation type="journal article" date="2024" name="J Genomics">
        <title>Draft genome sequencing and assembly of Favolaschia claudopus CIRM-BRFM 2984 isolated from oak limbs.</title>
        <authorList>
            <person name="Navarro D."/>
            <person name="Drula E."/>
            <person name="Chaduli D."/>
            <person name="Cazenave R."/>
            <person name="Ahrendt S."/>
            <person name="Wang J."/>
            <person name="Lipzen A."/>
            <person name="Daum C."/>
            <person name="Barry K."/>
            <person name="Grigoriev I.V."/>
            <person name="Favel A."/>
            <person name="Rosso M.N."/>
            <person name="Martin F."/>
        </authorList>
    </citation>
    <scope>NUCLEOTIDE SEQUENCE [LARGE SCALE GENOMIC DNA]</scope>
    <source>
        <strain evidence="5 6">CIRM-BRFM 2984</strain>
    </source>
</reference>
<feature type="compositionally biased region" description="Polar residues" evidence="2">
    <location>
        <begin position="2363"/>
        <end position="2374"/>
    </location>
</feature>
<dbReference type="Pfam" id="PF15410">
    <property type="entry name" value="PH_9"/>
    <property type="match status" value="1"/>
</dbReference>
<keyword evidence="1" id="KW-0343">GTPase activation</keyword>
<evidence type="ECO:0000256" key="1">
    <source>
        <dbReference type="ARBA" id="ARBA00022468"/>
    </source>
</evidence>
<feature type="compositionally biased region" description="Polar residues" evidence="2">
    <location>
        <begin position="1000"/>
        <end position="1009"/>
    </location>
</feature>
<evidence type="ECO:0000313" key="5">
    <source>
        <dbReference type="EMBL" id="KAK6995962.1"/>
    </source>
</evidence>
<dbReference type="PANTHER" id="PTHR23176">
    <property type="entry name" value="RHO/RAC/CDC GTPASE-ACTIVATING PROTEIN"/>
    <property type="match status" value="1"/>
</dbReference>
<proteinExistence type="predicted"/>
<feature type="region of interest" description="Disordered" evidence="2">
    <location>
        <begin position="501"/>
        <end position="523"/>
    </location>
</feature>
<dbReference type="SUPFAM" id="SSF48350">
    <property type="entry name" value="GTPase activation domain, GAP"/>
    <property type="match status" value="1"/>
</dbReference>
<dbReference type="CDD" id="cd00159">
    <property type="entry name" value="RhoGAP"/>
    <property type="match status" value="1"/>
</dbReference>
<feature type="region of interest" description="Disordered" evidence="2">
    <location>
        <begin position="187"/>
        <end position="233"/>
    </location>
</feature>
<feature type="compositionally biased region" description="Pro residues" evidence="2">
    <location>
        <begin position="189"/>
        <end position="207"/>
    </location>
</feature>
<dbReference type="Gene3D" id="1.10.840.10">
    <property type="entry name" value="Ras guanine-nucleotide exchange factors catalytic domain"/>
    <property type="match status" value="1"/>
</dbReference>
<feature type="region of interest" description="Disordered" evidence="2">
    <location>
        <begin position="984"/>
        <end position="1013"/>
    </location>
</feature>
<dbReference type="InterPro" id="IPR001849">
    <property type="entry name" value="PH_domain"/>
</dbReference>
<dbReference type="Proteomes" id="UP001362999">
    <property type="component" value="Unassembled WGS sequence"/>
</dbReference>
<evidence type="ECO:0000259" key="4">
    <source>
        <dbReference type="PROSITE" id="PS50238"/>
    </source>
</evidence>
<dbReference type="SMART" id="SM00324">
    <property type="entry name" value="RhoGAP"/>
    <property type="match status" value="1"/>
</dbReference>
<feature type="compositionally biased region" description="Gly residues" evidence="2">
    <location>
        <begin position="984"/>
        <end position="996"/>
    </location>
</feature>
<sequence length="2374" mass="255458">MAKPSLQPPTPAPAPPSTPSRAPLTQFLTRPSKWFGRSASAPRVAGLGAGNDESPRASTSSLAPGSSAARKPKISRPTDPRPILDAEGYMGVPGSRSVLDLSRPSLTLPPSASSPAHAKSSLDLRYVPPPSPSRSQHNVYIGSPNPGYGTHNNNNNPYGGGGAGTGDLRNISRRAWARSADDLRMVGIPLPPAPSPMPMPPPSPTSPNAPLNSNAISPPHSPRTTNDPGLRVNTSLRFVDKVAAYRARSDSTPLSGTAAGGPAAGGYVDIGNDGTMGSFTGAPLTQAPLQMSPPLPNYPPASSSSSQAFAAQAQTQNSLPIQMQPPPFYARRRTDSERSGRSGKSGRSAGDVSPGSTPPSARGTGMVWPPIGGAGAVSPGRDGGNAQGVNTTMREQRERNGSGGGSPVSISISAPMLAGGGGGVDGFGAASGGLGQGMGTGTGAGMGTGHVHTRSHSFTPKLPSRLAQLGGASPGRKGSAGELEALPVVGDREQGKQRGGAFAFFTGGNTQKQPPPPAAAGDTLLAPPHIILEPPSGGDAPRSSLDANAALRPASSALLLQQHDSSSGAADNKRASQIVYATGFVNRLVTPALADPRSWKAFRAEVRGTKIVLHKVPGDRAGAVRELFVSGVVAEEDDKENGKEREEGEDVFGAAEDVGGGGQRREVQGSMGRKKRAYWGRGRHPGLGVVGGGLGGVFGAADGRERRRIEKGTVEALVHEMTFATVFLGGGDASAEDAARDEEDWREFALTVLFCLPLVAGRTRFEVEFVRCAGYLVSGASAEEADKHRERVALMAREYLRFHGAPADEAGWEAFRAETIPEVFFPKTQGTAGGLPASVSTQAMYTPTPVGSPALAGAPFSPRPDTSARMVGLLDALGVHEPIVSSGPPALASPRSPQPSRGARKPWALALEKEGLSRDVLLAIDPHLLARSLTLFHRAVLEQAPENPTASFIEGARSPLFGSDSAPHFLTKVILMQVLMAETGSGGVPHGGGTPGGEHQTPSQGPSSRTHSRSEVISVWARVGELCRVAGDECTWRAIVAALCSAPVARLEKVWRRVEPPALAAVEGWSRLEGDGCEIGEPRVTVWGGDIPRSLKEEVDAARESDGEALVVAPMERALDIFEGFRKPFLLCPRRASLAEDEVGDDLQWLVSFWRDKCAEGGGSGGIAAKFVRVDQFISLSLAAEPRRKGLFEPHYWTRAANATPFASLIPLLFPPVFPTSALIDPGQLLRGRVDSGSDPRVLHLDPQRLDPLRLPQKVIPGIAELGQAPTVIPIFDGEVLLSVWHGSDGESSVGSRPSSRLPSRPPSSIVPESVEVGLGRAPSVRVKPGSSQGLDRKISVARRSSLPSPAQRRTFVASEPSSEPPLRVRVLAGTLNRLVSILVHGIQSISVSVADDNGEMSLREGKTRELMVDHAEFSKLWWCVYRSLVSPLVFFELLRKMYLEIRPRGAVPSVAELLYIAGSRTEVLERIADWLTHGGGAQDVLDDLQLHAAVLGFLNNSSDHSIPKSPNANDPAVEQALATLTDVRGRLRRTFETNTMRPSAPFPTFVRPTLAANGQRSRAGPQSREPPDIDKTDPEELVDNLDAMAAAAFGNITNEDLFILSDLLEVQTADRTGWYLSFYPSEEPVEIQNMYSYLQEVEPSALISELGNDSLYRMLPPSIRSCIRAYVILRKWTVAQLVAPRLGLHARQSRMELILRAIEVTRLRSVPKAADSPEAIVDFPCTRSFAEAVLTSAVLSVESRLHSRPWLNIAAARGAQCDSIASLIANPATQSLSSTRELTLDVGWFLERMLEILAAPDIRESAIQQEGVSLINFDKRRNLCNLIFSARKGSPREETTRRAFERLNNIEKDVWLLQFDHRGIREEAYRESASGPNSSPVAARRAVRPFQKTIALQIEKNRRDRTLRSRLHKERVQEQTKNEKREDQLNRAMRKQPSTPQQQKHQRGKKSMSSAFLHFMRPISSAFGNEMIPSPTSKRTVEELEFLPTGKPALVISLVEARVAQFINNDRSFTFQLDTEDGGHYLLQAINRRELTKWVDTINRVTQTAAKRRLTYLGTPKPQLADHLHDPVAASRDPLAVFGVDLNFLLRREAGSDEVPAGAIPSVIERCLSEIEARGLTEVGIYRLAGAASTITALKEVFNRGEDPIDSTTDIHAVCDLVKSWFRVLPEPLFPAKDYYAAIEATLLENLDDRLAATRSVVQGLPGPNFDLLRRVTEHLDRVSDFEDKNQMTAEGLAIVFSPNLLRAPQENFATILANMAHTHKLVKTLITHFHVIFDDGDLEADGDAEDGNEVAAYEEDGDDSVAVVDLEATEEAFRAPRSTTLLEDVAENDEDDADDDDEENAEDLPHTITAELDQSPLDFSTLTYKLSP</sequence>
<feature type="region of interest" description="Disordered" evidence="2">
    <location>
        <begin position="279"/>
        <end position="388"/>
    </location>
</feature>
<dbReference type="Gene3D" id="2.30.29.30">
    <property type="entry name" value="Pleckstrin-homology domain (PH domain)/Phosphotyrosine-binding domain (PTB)"/>
    <property type="match status" value="1"/>
</dbReference>
<accession>A0AAV9ZXY3</accession>
<dbReference type="Gene3D" id="1.10.555.10">
    <property type="entry name" value="Rho GTPase activation protein"/>
    <property type="match status" value="1"/>
</dbReference>